<keyword evidence="4 6" id="KW-0067">ATP-binding</keyword>
<evidence type="ECO:0000256" key="1">
    <source>
        <dbReference type="ARBA" id="ARBA00005417"/>
    </source>
</evidence>
<proteinExistence type="inferred from homology"/>
<comment type="caution">
    <text evidence="6">The sequence shown here is derived from an EMBL/GenBank/DDBJ whole genome shotgun (WGS) entry which is preliminary data.</text>
</comment>
<comment type="similarity">
    <text evidence="1">Belongs to the ABC transporter superfamily.</text>
</comment>
<feature type="domain" description="ABC transporter" evidence="5">
    <location>
        <begin position="59"/>
        <end position="273"/>
    </location>
</feature>
<dbReference type="InterPro" id="IPR017871">
    <property type="entry name" value="ABC_transporter-like_CS"/>
</dbReference>
<keyword evidence="3" id="KW-0547">Nucleotide-binding</keyword>
<dbReference type="RefSeq" id="WP_207255967.1">
    <property type="nucleotide sequence ID" value="NZ_JAFMPP010000001.1"/>
</dbReference>
<sequence>MSLVQKHGGASSAIGRALQTITPKRLLPLVPARPRLFENERVRPAAKVQSSLVSDTRKVSINNIVKCYHGETGPVRVLDGISFEVGPGEKIAVLGKNGAGKSTLVKLIGGVEQPTSGSVHRGLKMSWPLSFGGGGVHPNMSGLDNIRFIARIYNKPIQETIDYVADFAEIGKYIRYPVKTYSSGMKTRLAFALTMAIDFECYLIDEVLAVGDQRFQQKCRDALFGTHGHASMILVSHHRQTILEYCSKAIVMKRGRSRLFNDLEFALQIYGSL</sequence>
<dbReference type="GO" id="GO:0005524">
    <property type="term" value="F:ATP binding"/>
    <property type="evidence" value="ECO:0007669"/>
    <property type="project" value="UniProtKB-KW"/>
</dbReference>
<dbReference type="InterPro" id="IPR003593">
    <property type="entry name" value="AAA+_ATPase"/>
</dbReference>
<dbReference type="CDD" id="cd03220">
    <property type="entry name" value="ABC_KpsT_Wzt"/>
    <property type="match status" value="1"/>
</dbReference>
<keyword evidence="2" id="KW-0813">Transport</keyword>
<evidence type="ECO:0000259" key="5">
    <source>
        <dbReference type="PROSITE" id="PS50893"/>
    </source>
</evidence>
<dbReference type="PROSITE" id="PS00211">
    <property type="entry name" value="ABC_TRANSPORTER_1"/>
    <property type="match status" value="1"/>
</dbReference>
<dbReference type="InterPro" id="IPR027417">
    <property type="entry name" value="P-loop_NTPase"/>
</dbReference>
<organism evidence="6 7">
    <name type="scientific">Jiella flava</name>
    <dbReference type="NCBI Taxonomy" id="2816857"/>
    <lineage>
        <taxon>Bacteria</taxon>
        <taxon>Pseudomonadati</taxon>
        <taxon>Pseudomonadota</taxon>
        <taxon>Alphaproteobacteria</taxon>
        <taxon>Hyphomicrobiales</taxon>
        <taxon>Aurantimonadaceae</taxon>
        <taxon>Jiella</taxon>
    </lineage>
</organism>
<dbReference type="GO" id="GO:0016020">
    <property type="term" value="C:membrane"/>
    <property type="evidence" value="ECO:0007669"/>
    <property type="project" value="InterPro"/>
</dbReference>
<dbReference type="PROSITE" id="PS50893">
    <property type="entry name" value="ABC_TRANSPORTER_2"/>
    <property type="match status" value="1"/>
</dbReference>
<dbReference type="SUPFAM" id="SSF52540">
    <property type="entry name" value="P-loop containing nucleoside triphosphate hydrolases"/>
    <property type="match status" value="1"/>
</dbReference>
<dbReference type="Proteomes" id="UP000664122">
    <property type="component" value="Unassembled WGS sequence"/>
</dbReference>
<evidence type="ECO:0000256" key="4">
    <source>
        <dbReference type="ARBA" id="ARBA00022840"/>
    </source>
</evidence>
<accession>A0A939FTW4</accession>
<dbReference type="EMBL" id="JAFMPP010000001">
    <property type="protein sequence ID" value="MBO0661335.1"/>
    <property type="molecule type" value="Genomic_DNA"/>
</dbReference>
<name>A0A939FTW4_9HYPH</name>
<dbReference type="Gene3D" id="3.40.50.300">
    <property type="entry name" value="P-loop containing nucleotide triphosphate hydrolases"/>
    <property type="match status" value="1"/>
</dbReference>
<dbReference type="InterPro" id="IPR015860">
    <property type="entry name" value="ABC_transpr_TagH-like"/>
</dbReference>
<keyword evidence="7" id="KW-1185">Reference proteome</keyword>
<dbReference type="Pfam" id="PF00005">
    <property type="entry name" value="ABC_tran"/>
    <property type="match status" value="1"/>
</dbReference>
<evidence type="ECO:0000313" key="6">
    <source>
        <dbReference type="EMBL" id="MBO0661335.1"/>
    </source>
</evidence>
<protein>
    <submittedName>
        <fullName evidence="6">ATP-binding cassette domain-containing protein</fullName>
    </submittedName>
</protein>
<dbReference type="InterPro" id="IPR050683">
    <property type="entry name" value="Bact_Polysacc_Export_ATP-bd"/>
</dbReference>
<dbReference type="GO" id="GO:0140359">
    <property type="term" value="F:ABC-type transporter activity"/>
    <property type="evidence" value="ECO:0007669"/>
    <property type="project" value="InterPro"/>
</dbReference>
<evidence type="ECO:0000256" key="3">
    <source>
        <dbReference type="ARBA" id="ARBA00022741"/>
    </source>
</evidence>
<dbReference type="AlphaFoldDB" id="A0A939FTW4"/>
<dbReference type="InterPro" id="IPR003439">
    <property type="entry name" value="ABC_transporter-like_ATP-bd"/>
</dbReference>
<evidence type="ECO:0000256" key="2">
    <source>
        <dbReference type="ARBA" id="ARBA00022448"/>
    </source>
</evidence>
<reference evidence="6" key="1">
    <citation type="submission" date="2021-03" db="EMBL/GenBank/DDBJ databases">
        <title>Whole genome sequence of Jiella sp. CQZ9-1.</title>
        <authorList>
            <person name="Tuo L."/>
        </authorList>
    </citation>
    <scope>NUCLEOTIDE SEQUENCE</scope>
    <source>
        <strain evidence="6">CQZ9-1</strain>
    </source>
</reference>
<evidence type="ECO:0000313" key="7">
    <source>
        <dbReference type="Proteomes" id="UP000664122"/>
    </source>
</evidence>
<gene>
    <name evidence="6" type="ORF">J1C48_01990</name>
</gene>
<dbReference type="PANTHER" id="PTHR46743:SF2">
    <property type="entry name" value="TEICHOIC ACIDS EXPORT ATP-BINDING PROTEIN TAGH"/>
    <property type="match status" value="1"/>
</dbReference>
<dbReference type="GO" id="GO:0016887">
    <property type="term" value="F:ATP hydrolysis activity"/>
    <property type="evidence" value="ECO:0007669"/>
    <property type="project" value="InterPro"/>
</dbReference>
<dbReference type="SMART" id="SM00382">
    <property type="entry name" value="AAA"/>
    <property type="match status" value="1"/>
</dbReference>
<dbReference type="PANTHER" id="PTHR46743">
    <property type="entry name" value="TEICHOIC ACIDS EXPORT ATP-BINDING PROTEIN TAGH"/>
    <property type="match status" value="1"/>
</dbReference>